<reference evidence="1 2" key="1">
    <citation type="journal article" date="2014" name="Agronomy (Basel)">
        <title>A Draft Genome Sequence for Ensete ventricosum, the Drought-Tolerant Tree Against Hunger.</title>
        <authorList>
            <person name="Harrison J."/>
            <person name="Moore K.A."/>
            <person name="Paszkiewicz K."/>
            <person name="Jones T."/>
            <person name="Grant M."/>
            <person name="Ambacheew D."/>
            <person name="Muzemil S."/>
            <person name="Studholme D.J."/>
        </authorList>
    </citation>
    <scope>NUCLEOTIDE SEQUENCE [LARGE SCALE GENOMIC DNA]</scope>
</reference>
<dbReference type="Proteomes" id="UP000287651">
    <property type="component" value="Unassembled WGS sequence"/>
</dbReference>
<dbReference type="GO" id="GO:0005634">
    <property type="term" value="C:nucleus"/>
    <property type="evidence" value="ECO:0007669"/>
    <property type="project" value="TreeGrafter"/>
</dbReference>
<dbReference type="AlphaFoldDB" id="A0A426YA05"/>
<dbReference type="PANTHER" id="PTHR15160:SF3">
    <property type="entry name" value="BIFUNCTIONAL NUCLEASE 1"/>
    <property type="match status" value="1"/>
</dbReference>
<name>A0A426YA05_ENSVE</name>
<dbReference type="EMBL" id="AMZH03013886">
    <property type="protein sequence ID" value="RRT48545.1"/>
    <property type="molecule type" value="Genomic_DNA"/>
</dbReference>
<evidence type="ECO:0000313" key="2">
    <source>
        <dbReference type="Proteomes" id="UP000287651"/>
    </source>
</evidence>
<dbReference type="PANTHER" id="PTHR15160">
    <property type="entry name" value="VON HIPPEL-LINDAU PROTEIN"/>
    <property type="match status" value="1"/>
</dbReference>
<comment type="caution">
    <text evidence="1">The sequence shown here is derived from an EMBL/GenBank/DDBJ whole genome shotgun (WGS) entry which is preliminary data.</text>
</comment>
<sequence length="125" mass="14014">MIEKMGYAVSYIVPIQVNRNLVYSDAMRVVEPSKSTMRAPQPDGILFMELDSCDVDRPDGQPCLEAEEFGLIRNMLIAAVEERYRDAGKTFSVERPASSAQIQEKELDMTGLNGTIHLLVLLTYT</sequence>
<dbReference type="GO" id="GO:0030891">
    <property type="term" value="C:VCB complex"/>
    <property type="evidence" value="ECO:0007669"/>
    <property type="project" value="TreeGrafter"/>
</dbReference>
<gene>
    <name evidence="1" type="ORF">B296_00053010</name>
</gene>
<dbReference type="GO" id="GO:0016567">
    <property type="term" value="P:protein ubiquitination"/>
    <property type="evidence" value="ECO:0007669"/>
    <property type="project" value="TreeGrafter"/>
</dbReference>
<protein>
    <submittedName>
        <fullName evidence="1">Uncharacterized protein</fullName>
    </submittedName>
</protein>
<evidence type="ECO:0000313" key="1">
    <source>
        <dbReference type="EMBL" id="RRT48545.1"/>
    </source>
</evidence>
<proteinExistence type="predicted"/>
<accession>A0A426YA05</accession>
<organism evidence="1 2">
    <name type="scientific">Ensete ventricosum</name>
    <name type="common">Abyssinian banana</name>
    <name type="synonym">Musa ensete</name>
    <dbReference type="NCBI Taxonomy" id="4639"/>
    <lineage>
        <taxon>Eukaryota</taxon>
        <taxon>Viridiplantae</taxon>
        <taxon>Streptophyta</taxon>
        <taxon>Embryophyta</taxon>
        <taxon>Tracheophyta</taxon>
        <taxon>Spermatophyta</taxon>
        <taxon>Magnoliopsida</taxon>
        <taxon>Liliopsida</taxon>
        <taxon>Zingiberales</taxon>
        <taxon>Musaceae</taxon>
        <taxon>Ensete</taxon>
    </lineage>
</organism>